<name>K3YZK9_SETIT</name>
<dbReference type="AlphaFoldDB" id="K3YZK9"/>
<sequence length="127" mass="12954">MRSIVVLLLLTLLLTVHIARADEKQSGDKAHGSDSKKGDQDSQGGDAGKTSSKGDKNDHEGDGGQSSNKGNGDNGVGPVKKPHCKKPGHGPDPHGDGHGPPKNTDCDDEQDSPPSPSGGSAEAPSYP</sequence>
<keyword evidence="2" id="KW-0732">Signal</keyword>
<feature type="region of interest" description="Disordered" evidence="1">
    <location>
        <begin position="20"/>
        <end position="127"/>
    </location>
</feature>
<proteinExistence type="predicted"/>
<feature type="signal peptide" evidence="2">
    <location>
        <begin position="1"/>
        <end position="21"/>
    </location>
</feature>
<evidence type="ECO:0000313" key="3">
    <source>
        <dbReference type="EnsemblPlants" id="KQL29172"/>
    </source>
</evidence>
<reference evidence="4" key="1">
    <citation type="journal article" date="2012" name="Nat. Biotechnol.">
        <title>Reference genome sequence of the model plant Setaria.</title>
        <authorList>
            <person name="Bennetzen J.L."/>
            <person name="Schmutz J."/>
            <person name="Wang H."/>
            <person name="Percifield R."/>
            <person name="Hawkins J."/>
            <person name="Pontaroli A.C."/>
            <person name="Estep M."/>
            <person name="Feng L."/>
            <person name="Vaughn J.N."/>
            <person name="Grimwood J."/>
            <person name="Jenkins J."/>
            <person name="Barry K."/>
            <person name="Lindquist E."/>
            <person name="Hellsten U."/>
            <person name="Deshpande S."/>
            <person name="Wang X."/>
            <person name="Wu X."/>
            <person name="Mitros T."/>
            <person name="Triplett J."/>
            <person name="Yang X."/>
            <person name="Ye C.Y."/>
            <person name="Mauro-Herrera M."/>
            <person name="Wang L."/>
            <person name="Li P."/>
            <person name="Sharma M."/>
            <person name="Sharma R."/>
            <person name="Ronald P.C."/>
            <person name="Panaud O."/>
            <person name="Kellogg E.A."/>
            <person name="Brutnell T.P."/>
            <person name="Doust A.N."/>
            <person name="Tuskan G.A."/>
            <person name="Rokhsar D."/>
            <person name="Devos K.M."/>
        </authorList>
    </citation>
    <scope>NUCLEOTIDE SEQUENCE [LARGE SCALE GENOMIC DNA]</scope>
    <source>
        <strain evidence="4">cv. Yugu1</strain>
    </source>
</reference>
<evidence type="ECO:0000256" key="2">
    <source>
        <dbReference type="SAM" id="SignalP"/>
    </source>
</evidence>
<feature type="compositionally biased region" description="Basic and acidic residues" evidence="1">
    <location>
        <begin position="89"/>
        <end position="99"/>
    </location>
</feature>
<protein>
    <submittedName>
        <fullName evidence="3">Uncharacterized protein</fullName>
    </submittedName>
</protein>
<feature type="compositionally biased region" description="Low complexity" evidence="1">
    <location>
        <begin position="117"/>
        <end position="127"/>
    </location>
</feature>
<organism evidence="3 4">
    <name type="scientific">Setaria italica</name>
    <name type="common">Foxtail millet</name>
    <name type="synonym">Panicum italicum</name>
    <dbReference type="NCBI Taxonomy" id="4555"/>
    <lineage>
        <taxon>Eukaryota</taxon>
        <taxon>Viridiplantae</taxon>
        <taxon>Streptophyta</taxon>
        <taxon>Embryophyta</taxon>
        <taxon>Tracheophyta</taxon>
        <taxon>Spermatophyta</taxon>
        <taxon>Magnoliopsida</taxon>
        <taxon>Liliopsida</taxon>
        <taxon>Poales</taxon>
        <taxon>Poaceae</taxon>
        <taxon>PACMAD clade</taxon>
        <taxon>Panicoideae</taxon>
        <taxon>Panicodae</taxon>
        <taxon>Paniceae</taxon>
        <taxon>Cenchrinae</taxon>
        <taxon>Setaria</taxon>
    </lineage>
</organism>
<feature type="compositionally biased region" description="Basic and acidic residues" evidence="1">
    <location>
        <begin position="52"/>
        <end position="62"/>
    </location>
</feature>
<dbReference type="OMA" id="ITVHIAQ"/>
<dbReference type="Proteomes" id="UP000004995">
    <property type="component" value="Unassembled WGS sequence"/>
</dbReference>
<dbReference type="EMBL" id="AGNK02000179">
    <property type="status" value="NOT_ANNOTATED_CDS"/>
    <property type="molecule type" value="Genomic_DNA"/>
</dbReference>
<dbReference type="EnsemblPlants" id="KQL29172">
    <property type="protein sequence ID" value="KQL29172"/>
    <property type="gene ID" value="SETIT_019719mg"/>
</dbReference>
<keyword evidence="4" id="KW-1185">Reference proteome</keyword>
<dbReference type="InParanoid" id="K3YZK9"/>
<reference evidence="3" key="2">
    <citation type="submission" date="2018-08" db="UniProtKB">
        <authorList>
            <consortium name="EnsemblPlants"/>
        </authorList>
    </citation>
    <scope>IDENTIFICATION</scope>
    <source>
        <strain evidence="3">Yugu1</strain>
    </source>
</reference>
<evidence type="ECO:0000256" key="1">
    <source>
        <dbReference type="SAM" id="MobiDB-lite"/>
    </source>
</evidence>
<dbReference type="Gramene" id="KQL29172">
    <property type="protein sequence ID" value="KQL29172"/>
    <property type="gene ID" value="SETIT_019719mg"/>
</dbReference>
<evidence type="ECO:0000313" key="4">
    <source>
        <dbReference type="Proteomes" id="UP000004995"/>
    </source>
</evidence>
<feature type="chain" id="PRO_5010127318" evidence="2">
    <location>
        <begin position="22"/>
        <end position="127"/>
    </location>
</feature>
<dbReference type="HOGENOM" id="CLU_1976284_0_0_1"/>
<feature type="compositionally biased region" description="Basic and acidic residues" evidence="1">
    <location>
        <begin position="20"/>
        <end position="40"/>
    </location>
</feature>
<accession>K3YZK9</accession>
<dbReference type="eggNOG" id="ENOG502R5HQ">
    <property type="taxonomic scope" value="Eukaryota"/>
</dbReference>